<evidence type="ECO:0000256" key="11">
    <source>
        <dbReference type="ARBA" id="ARBA00022723"/>
    </source>
</evidence>
<evidence type="ECO:0000256" key="19">
    <source>
        <dbReference type="ARBA" id="ARBA00047827"/>
    </source>
</evidence>
<comment type="catalytic activity">
    <reaction evidence="19">
        <text>an organic molecule + reduced [NADPH--hemoprotein reductase] + O2 = an alcohol + oxidized [NADPH--hemoprotein reductase] + H2O + H(+)</text>
        <dbReference type="Rhea" id="RHEA:17149"/>
        <dbReference type="Rhea" id="RHEA-COMP:11964"/>
        <dbReference type="Rhea" id="RHEA-COMP:11965"/>
        <dbReference type="ChEBI" id="CHEBI:15377"/>
        <dbReference type="ChEBI" id="CHEBI:15378"/>
        <dbReference type="ChEBI" id="CHEBI:15379"/>
        <dbReference type="ChEBI" id="CHEBI:30879"/>
        <dbReference type="ChEBI" id="CHEBI:57618"/>
        <dbReference type="ChEBI" id="CHEBI:58210"/>
        <dbReference type="ChEBI" id="CHEBI:142491"/>
        <dbReference type="EC" id="1.14.14.1"/>
    </reaction>
</comment>
<dbReference type="GO" id="GO:0043386">
    <property type="term" value="P:mycotoxin biosynthetic process"/>
    <property type="evidence" value="ECO:0007669"/>
    <property type="project" value="UniProtKB-ARBA"/>
</dbReference>
<dbReference type="InterPro" id="IPR050182">
    <property type="entry name" value="Cytochrome_P450_fam2"/>
</dbReference>
<dbReference type="AlphaFoldDB" id="A0A9W9HQ27"/>
<evidence type="ECO:0000256" key="20">
    <source>
        <dbReference type="ARBA" id="ARBA00049342"/>
    </source>
</evidence>
<keyword evidence="15 28" id="KW-0560">Oxidoreductase</keyword>
<gene>
    <name evidence="29" type="ORF">N7482_009272</name>
</gene>
<comment type="cofactor">
    <cofactor evidence="1">
        <name>FMN</name>
        <dbReference type="ChEBI" id="CHEBI:58210"/>
    </cofactor>
</comment>
<sequence>MPTEIPGPPGVPLLGNIFDVNPNETWNSLNKLAKQYGPIFKINALGHQIVFIGSVALVEEICDETRFRKCVTGPVLEIRYSVHDGLFSAKHSEMKPWGIAHRIMYPHVTQEATDAGFADMAEVIPDLTKKWTSGTKQRTLATDDLDRILLASCMKCFFNQRVHVLGNDAQSVKAKKMVDAWEGATMEAMKRPTRPKLLNLLYQSRFSSLTKTMRSYATDIVNSRLNNPDQARKDMLDAILNGVDPETGEKLTDSQHLDEIVTIFIGAATAANLVSYALYYLMENPEPLKKAQEELDSVVGDGPIDLAHLTQLNYVEACLREAIRLSATAPGFNIEPIPPKEKSDKSPVLLAGGEYQIPNNQPMIAILNAVNRDPAVFEFPEEFKPEQVLGEKWDKLPAAAKKGFGNGKRECIGKKWAWQWAFFTLASIVKDVSFELEDKNYKLHANGAFSIKPLDMWTLMSPRNGGNLSDSSFAEYIAAKEHINIKLPDWVSFPDGATLAVGITTVAQGMYQQLQLPLPEPSPPLSVQPGAAKELILIYGGSFATGTLAIQFAKRSAYTVITTCSPHKFALVRARGVDHVLDHHSPALAQWARID</sequence>
<comment type="cofactor">
    <cofactor evidence="3">
        <name>FAD</name>
        <dbReference type="ChEBI" id="CHEBI:57692"/>
    </cofactor>
</comment>
<dbReference type="Gene3D" id="1.10.630.10">
    <property type="entry name" value="Cytochrome P450"/>
    <property type="match status" value="1"/>
</dbReference>
<comment type="catalytic activity">
    <reaction evidence="20">
        <text>2 oxidized [cytochrome P450] + NADPH = 2 reduced [cytochrome P450] + NADP(+) + H(+)</text>
        <dbReference type="Rhea" id="RHEA:24040"/>
        <dbReference type="Rhea" id="RHEA-COMP:14627"/>
        <dbReference type="Rhea" id="RHEA-COMP:14628"/>
        <dbReference type="ChEBI" id="CHEBI:15378"/>
        <dbReference type="ChEBI" id="CHEBI:55376"/>
        <dbReference type="ChEBI" id="CHEBI:57783"/>
        <dbReference type="ChEBI" id="CHEBI:58349"/>
        <dbReference type="ChEBI" id="CHEBI:60344"/>
        <dbReference type="EC" id="1.6.2.4"/>
    </reaction>
</comment>
<dbReference type="OrthoDB" id="1470350at2759"/>
<keyword evidence="17 28" id="KW-0503">Monooxygenase</keyword>
<evidence type="ECO:0000256" key="4">
    <source>
        <dbReference type="ARBA" id="ARBA00010018"/>
    </source>
</evidence>
<comment type="caution">
    <text evidence="29">The sequence shown here is derived from an EMBL/GenBank/DDBJ whole genome shotgun (WGS) entry which is preliminary data.</text>
</comment>
<dbReference type="PRINTS" id="PR00463">
    <property type="entry name" value="EP450I"/>
</dbReference>
<keyword evidence="11 27" id="KW-0479">Metal-binding</keyword>
<comment type="catalytic activity">
    <reaction evidence="21">
        <text>dodecan-1-ol + reduced [NADPH--hemoprotein reductase] + O2 = 1,5-dodecanediol + oxidized [NADPH--hemoprotein reductase] + H2O + H(+)</text>
        <dbReference type="Rhea" id="RHEA:76759"/>
        <dbReference type="Rhea" id="RHEA-COMP:11964"/>
        <dbReference type="Rhea" id="RHEA-COMP:11965"/>
        <dbReference type="ChEBI" id="CHEBI:15377"/>
        <dbReference type="ChEBI" id="CHEBI:15378"/>
        <dbReference type="ChEBI" id="CHEBI:15379"/>
        <dbReference type="ChEBI" id="CHEBI:28878"/>
        <dbReference type="ChEBI" id="CHEBI:57618"/>
        <dbReference type="ChEBI" id="CHEBI:58210"/>
        <dbReference type="ChEBI" id="CHEBI:195414"/>
    </reaction>
    <physiologicalReaction direction="left-to-right" evidence="21">
        <dbReference type="Rhea" id="RHEA:76760"/>
    </physiologicalReaction>
</comment>
<evidence type="ECO:0000256" key="17">
    <source>
        <dbReference type="ARBA" id="ARBA00023033"/>
    </source>
</evidence>
<proteinExistence type="inferred from homology"/>
<evidence type="ECO:0000256" key="24">
    <source>
        <dbReference type="ARBA" id="ARBA00052652"/>
    </source>
</evidence>
<dbReference type="GO" id="GO:0016712">
    <property type="term" value="F:oxidoreductase activity, acting on paired donors, with incorporation or reduction of molecular oxygen, reduced flavin or flavoprotein as one donor, and incorporation of one atom of oxygen"/>
    <property type="evidence" value="ECO:0007669"/>
    <property type="project" value="UniProtKB-EC"/>
</dbReference>
<evidence type="ECO:0000256" key="22">
    <source>
        <dbReference type="ARBA" id="ARBA00050725"/>
    </source>
</evidence>
<dbReference type="PANTHER" id="PTHR24300">
    <property type="entry name" value="CYTOCHROME P450 508A4-RELATED"/>
    <property type="match status" value="1"/>
</dbReference>
<evidence type="ECO:0000313" key="30">
    <source>
        <dbReference type="Proteomes" id="UP001149163"/>
    </source>
</evidence>
<comment type="cofactor">
    <cofactor evidence="2 27">
        <name>heme</name>
        <dbReference type="ChEBI" id="CHEBI:30413"/>
    </cofactor>
</comment>
<evidence type="ECO:0000256" key="8">
    <source>
        <dbReference type="ARBA" id="ARBA00022617"/>
    </source>
</evidence>
<evidence type="ECO:0000256" key="7">
    <source>
        <dbReference type="ARBA" id="ARBA00022448"/>
    </source>
</evidence>
<comment type="similarity">
    <text evidence="5 28">Belongs to the cytochrome P450 family.</text>
</comment>
<dbReference type="GO" id="GO:0005506">
    <property type="term" value="F:iron ion binding"/>
    <property type="evidence" value="ECO:0007669"/>
    <property type="project" value="InterPro"/>
</dbReference>
<dbReference type="InterPro" id="IPR036291">
    <property type="entry name" value="NAD(P)-bd_dom_sf"/>
</dbReference>
<comment type="catalytic activity">
    <reaction evidence="22">
        <text>dodecan-1-ol + reduced [NADPH--hemoprotein reductase] + O2 = 1,4-dodecanediol + oxidized [NADPH--hemoprotein reductase] + H2O + H(+)</text>
        <dbReference type="Rhea" id="RHEA:76763"/>
        <dbReference type="Rhea" id="RHEA-COMP:11964"/>
        <dbReference type="Rhea" id="RHEA-COMP:11965"/>
        <dbReference type="ChEBI" id="CHEBI:15377"/>
        <dbReference type="ChEBI" id="CHEBI:15378"/>
        <dbReference type="ChEBI" id="CHEBI:15379"/>
        <dbReference type="ChEBI" id="CHEBI:28878"/>
        <dbReference type="ChEBI" id="CHEBI:57618"/>
        <dbReference type="ChEBI" id="CHEBI:58210"/>
        <dbReference type="ChEBI" id="CHEBI:195422"/>
    </reaction>
    <physiologicalReaction direction="left-to-right" evidence="22">
        <dbReference type="Rhea" id="RHEA:76764"/>
    </physiologicalReaction>
</comment>
<evidence type="ECO:0000256" key="12">
    <source>
        <dbReference type="ARBA" id="ARBA00022827"/>
    </source>
</evidence>
<dbReference type="RefSeq" id="XP_056539102.1">
    <property type="nucleotide sequence ID" value="XM_056691396.1"/>
</dbReference>
<evidence type="ECO:0000256" key="5">
    <source>
        <dbReference type="ARBA" id="ARBA00010617"/>
    </source>
</evidence>
<keyword evidence="7" id="KW-0813">Transport</keyword>
<evidence type="ECO:0000256" key="10">
    <source>
        <dbReference type="ARBA" id="ARBA00022643"/>
    </source>
</evidence>
<evidence type="ECO:0000256" key="26">
    <source>
        <dbReference type="ARBA" id="ARBA00081991"/>
    </source>
</evidence>
<evidence type="ECO:0000256" key="27">
    <source>
        <dbReference type="PIRSR" id="PIRSR602401-1"/>
    </source>
</evidence>
<keyword evidence="12" id="KW-0274">FAD</keyword>
<dbReference type="Gene3D" id="3.90.180.10">
    <property type="entry name" value="Medium-chain alcohol dehydrogenases, catalytic domain"/>
    <property type="match status" value="1"/>
</dbReference>
<dbReference type="PROSITE" id="PS00086">
    <property type="entry name" value="CYTOCHROME_P450"/>
    <property type="match status" value="1"/>
</dbReference>
<evidence type="ECO:0000256" key="23">
    <source>
        <dbReference type="ARBA" id="ARBA00051516"/>
    </source>
</evidence>
<organism evidence="29 30">
    <name type="scientific">Penicillium canariense</name>
    <dbReference type="NCBI Taxonomy" id="189055"/>
    <lineage>
        <taxon>Eukaryota</taxon>
        <taxon>Fungi</taxon>
        <taxon>Dikarya</taxon>
        <taxon>Ascomycota</taxon>
        <taxon>Pezizomycotina</taxon>
        <taxon>Eurotiomycetes</taxon>
        <taxon>Eurotiomycetidae</taxon>
        <taxon>Eurotiales</taxon>
        <taxon>Aspergillaceae</taxon>
        <taxon>Penicillium</taxon>
    </lineage>
</organism>
<protein>
    <recommendedName>
        <fullName evidence="25">Self-sufficient cytochrome P450 monooxygenase CYP505E4</fullName>
        <ecNumber evidence="6">1.14.14.1</ecNumber>
        <ecNumber evidence="18">1.6.2.4</ecNumber>
    </recommendedName>
    <alternativeName>
        <fullName evidence="26">Bifunctional cytochrome P450/NADPH--P450 reductase CYP505E4</fullName>
    </alternativeName>
</protein>
<dbReference type="EC" id="1.6.2.4" evidence="18"/>
<reference evidence="29" key="1">
    <citation type="submission" date="2022-11" db="EMBL/GenBank/DDBJ databases">
        <authorList>
            <person name="Petersen C."/>
        </authorList>
    </citation>
    <scope>NUCLEOTIDE SEQUENCE</scope>
    <source>
        <strain evidence="29">IBT 26290</strain>
    </source>
</reference>
<name>A0A9W9HQ27_9EURO</name>
<evidence type="ECO:0000256" key="14">
    <source>
        <dbReference type="ARBA" id="ARBA00022982"/>
    </source>
</evidence>
<evidence type="ECO:0000256" key="25">
    <source>
        <dbReference type="ARBA" id="ARBA00069187"/>
    </source>
</evidence>
<dbReference type="FunFam" id="1.10.630.10:FF:000040">
    <property type="entry name" value="Bifunctional cytochrome P450/NADPH--P450 reductase"/>
    <property type="match status" value="1"/>
</dbReference>
<dbReference type="GO" id="GO:0020037">
    <property type="term" value="F:heme binding"/>
    <property type="evidence" value="ECO:0007669"/>
    <property type="project" value="InterPro"/>
</dbReference>
<dbReference type="InterPro" id="IPR002401">
    <property type="entry name" value="Cyt_P450_E_grp-I"/>
</dbReference>
<keyword evidence="9" id="KW-0285">Flavoprotein</keyword>
<feature type="binding site" description="axial binding residue" evidence="27">
    <location>
        <position position="411"/>
    </location>
    <ligand>
        <name>heme</name>
        <dbReference type="ChEBI" id="CHEBI:30413"/>
    </ligand>
    <ligandPart>
        <name>Fe</name>
        <dbReference type="ChEBI" id="CHEBI:18248"/>
    </ligandPart>
</feature>
<evidence type="ECO:0000256" key="6">
    <source>
        <dbReference type="ARBA" id="ARBA00012109"/>
    </source>
</evidence>
<keyword evidence="14" id="KW-0249">Electron transport</keyword>
<evidence type="ECO:0000256" key="9">
    <source>
        <dbReference type="ARBA" id="ARBA00022630"/>
    </source>
</evidence>
<accession>A0A9W9HQ27</accession>
<keyword evidence="13" id="KW-0521">NADP</keyword>
<keyword evidence="30" id="KW-1185">Reference proteome</keyword>
<dbReference type="Pfam" id="PF00067">
    <property type="entry name" value="p450"/>
    <property type="match status" value="1"/>
</dbReference>
<dbReference type="GO" id="GO:0003958">
    <property type="term" value="F:NADPH-hemoprotein reductase activity"/>
    <property type="evidence" value="ECO:0007669"/>
    <property type="project" value="UniProtKB-EC"/>
</dbReference>
<comment type="catalytic activity">
    <reaction evidence="24">
        <text>dodecan-1-ol + reduced [NADPH--hemoprotein reductase] + O2 = 1,6-dodecanediol + oxidized [NADPH--hemoprotein reductase] + H2O + H(+)</text>
        <dbReference type="Rhea" id="RHEA:76779"/>
        <dbReference type="Rhea" id="RHEA-COMP:11964"/>
        <dbReference type="Rhea" id="RHEA-COMP:11965"/>
        <dbReference type="ChEBI" id="CHEBI:15377"/>
        <dbReference type="ChEBI" id="CHEBI:15378"/>
        <dbReference type="ChEBI" id="CHEBI:15379"/>
        <dbReference type="ChEBI" id="CHEBI:28878"/>
        <dbReference type="ChEBI" id="CHEBI:57618"/>
        <dbReference type="ChEBI" id="CHEBI:58210"/>
        <dbReference type="ChEBI" id="CHEBI:195445"/>
    </reaction>
    <physiologicalReaction direction="left-to-right" evidence="24">
        <dbReference type="Rhea" id="RHEA:76780"/>
    </physiologicalReaction>
</comment>
<dbReference type="InterPro" id="IPR036396">
    <property type="entry name" value="Cyt_P450_sf"/>
</dbReference>
<evidence type="ECO:0000313" key="29">
    <source>
        <dbReference type="EMBL" id="KAJ5152794.1"/>
    </source>
</evidence>
<dbReference type="InterPro" id="IPR001128">
    <property type="entry name" value="Cyt_P450"/>
</dbReference>
<evidence type="ECO:0000256" key="1">
    <source>
        <dbReference type="ARBA" id="ARBA00001917"/>
    </source>
</evidence>
<keyword evidence="16 27" id="KW-0408">Iron</keyword>
<dbReference type="EC" id="1.14.14.1" evidence="6"/>
<evidence type="ECO:0000256" key="15">
    <source>
        <dbReference type="ARBA" id="ARBA00023002"/>
    </source>
</evidence>
<keyword evidence="10" id="KW-0288">FMN</keyword>
<evidence type="ECO:0000256" key="28">
    <source>
        <dbReference type="RuleBase" id="RU000461"/>
    </source>
</evidence>
<evidence type="ECO:0000256" key="2">
    <source>
        <dbReference type="ARBA" id="ARBA00001971"/>
    </source>
</evidence>
<dbReference type="InterPro" id="IPR017972">
    <property type="entry name" value="Cyt_P450_CS"/>
</dbReference>
<dbReference type="GeneID" id="81430572"/>
<evidence type="ECO:0000256" key="13">
    <source>
        <dbReference type="ARBA" id="ARBA00022857"/>
    </source>
</evidence>
<keyword evidence="8 27" id="KW-0349">Heme</keyword>
<dbReference type="Proteomes" id="UP001149163">
    <property type="component" value="Unassembled WGS sequence"/>
</dbReference>
<evidence type="ECO:0000256" key="21">
    <source>
        <dbReference type="ARBA" id="ARBA00050670"/>
    </source>
</evidence>
<comment type="catalytic activity">
    <reaction evidence="23">
        <text>dodecanoate + reduced [NADPH--hemoprotein reductase] + O2 = 5-hydroxydodecanoate + oxidized [NADPH--hemoprotein reductase] + H2O + H(+)</text>
        <dbReference type="Rhea" id="RHEA:76723"/>
        <dbReference type="Rhea" id="RHEA-COMP:11964"/>
        <dbReference type="Rhea" id="RHEA-COMP:11965"/>
        <dbReference type="ChEBI" id="CHEBI:15377"/>
        <dbReference type="ChEBI" id="CHEBI:15378"/>
        <dbReference type="ChEBI" id="CHEBI:15379"/>
        <dbReference type="ChEBI" id="CHEBI:18262"/>
        <dbReference type="ChEBI" id="CHEBI:57618"/>
        <dbReference type="ChEBI" id="CHEBI:58210"/>
        <dbReference type="ChEBI" id="CHEBI:195418"/>
    </reaction>
    <physiologicalReaction direction="left-to-right" evidence="23">
        <dbReference type="Rhea" id="RHEA:76724"/>
    </physiologicalReaction>
</comment>
<evidence type="ECO:0000256" key="16">
    <source>
        <dbReference type="ARBA" id="ARBA00023004"/>
    </source>
</evidence>
<dbReference type="SUPFAM" id="SSF51735">
    <property type="entry name" value="NAD(P)-binding Rossmann-fold domains"/>
    <property type="match status" value="1"/>
</dbReference>
<evidence type="ECO:0000256" key="3">
    <source>
        <dbReference type="ARBA" id="ARBA00001974"/>
    </source>
</evidence>
<reference evidence="29" key="2">
    <citation type="journal article" date="2023" name="IMA Fungus">
        <title>Comparative genomic study of the Penicillium genus elucidates a diverse pangenome and 15 lateral gene transfer events.</title>
        <authorList>
            <person name="Petersen C."/>
            <person name="Sorensen T."/>
            <person name="Nielsen M.R."/>
            <person name="Sondergaard T.E."/>
            <person name="Sorensen J.L."/>
            <person name="Fitzpatrick D.A."/>
            <person name="Frisvad J.C."/>
            <person name="Nielsen K.L."/>
        </authorList>
    </citation>
    <scope>NUCLEOTIDE SEQUENCE</scope>
    <source>
        <strain evidence="29">IBT 26290</strain>
    </source>
</reference>
<comment type="similarity">
    <text evidence="4">In the N-terminal section; belongs to the cytochrome P450 family.</text>
</comment>
<dbReference type="Gene3D" id="3.40.50.720">
    <property type="entry name" value="NAD(P)-binding Rossmann-like Domain"/>
    <property type="match status" value="1"/>
</dbReference>
<dbReference type="SUPFAM" id="SSF48264">
    <property type="entry name" value="Cytochrome P450"/>
    <property type="match status" value="1"/>
</dbReference>
<dbReference type="EMBL" id="JAPQKN010000007">
    <property type="protein sequence ID" value="KAJ5152794.1"/>
    <property type="molecule type" value="Genomic_DNA"/>
</dbReference>
<evidence type="ECO:0000256" key="18">
    <source>
        <dbReference type="ARBA" id="ARBA00023797"/>
    </source>
</evidence>